<name>A0A401QCQ7_SCYTO</name>
<accession>A0A401QCQ7</accession>
<dbReference type="AlphaFoldDB" id="A0A401QCQ7"/>
<gene>
    <name evidence="2" type="ORF">scyTo_0023820</name>
</gene>
<proteinExistence type="predicted"/>
<comment type="caution">
    <text evidence="2">The sequence shown here is derived from an EMBL/GenBank/DDBJ whole genome shotgun (WGS) entry which is preliminary data.</text>
</comment>
<dbReference type="Proteomes" id="UP000288216">
    <property type="component" value="Unassembled WGS sequence"/>
</dbReference>
<feature type="compositionally biased region" description="Polar residues" evidence="1">
    <location>
        <begin position="38"/>
        <end position="52"/>
    </location>
</feature>
<evidence type="ECO:0000256" key="1">
    <source>
        <dbReference type="SAM" id="MobiDB-lite"/>
    </source>
</evidence>
<feature type="non-terminal residue" evidence="2">
    <location>
        <position position="1"/>
    </location>
</feature>
<feature type="compositionally biased region" description="Polar residues" evidence="1">
    <location>
        <begin position="73"/>
        <end position="86"/>
    </location>
</feature>
<evidence type="ECO:0000313" key="3">
    <source>
        <dbReference type="Proteomes" id="UP000288216"/>
    </source>
</evidence>
<organism evidence="2 3">
    <name type="scientific">Scyliorhinus torazame</name>
    <name type="common">Cloudy catshark</name>
    <name type="synonym">Catulus torazame</name>
    <dbReference type="NCBI Taxonomy" id="75743"/>
    <lineage>
        <taxon>Eukaryota</taxon>
        <taxon>Metazoa</taxon>
        <taxon>Chordata</taxon>
        <taxon>Craniata</taxon>
        <taxon>Vertebrata</taxon>
        <taxon>Chondrichthyes</taxon>
        <taxon>Elasmobranchii</taxon>
        <taxon>Galeomorphii</taxon>
        <taxon>Galeoidea</taxon>
        <taxon>Carcharhiniformes</taxon>
        <taxon>Scyliorhinidae</taxon>
        <taxon>Scyliorhinus</taxon>
    </lineage>
</organism>
<sequence length="118" mass="13442">YATKDYSHFDLQNSTRTESSRAEIPPSAPPPSTDHTTKNYSYYDLQNNTVTKSSRRENPHSTSRRSIHYATRDYSQSDLENSTVTESKAEIPPLTSPSSTGCVQFYSIFHMSKYGCRF</sequence>
<reference evidence="2 3" key="1">
    <citation type="journal article" date="2018" name="Nat. Ecol. Evol.">
        <title>Shark genomes provide insights into elasmobranch evolution and the origin of vertebrates.</title>
        <authorList>
            <person name="Hara Y"/>
            <person name="Yamaguchi K"/>
            <person name="Onimaru K"/>
            <person name="Kadota M"/>
            <person name="Koyanagi M"/>
            <person name="Keeley SD"/>
            <person name="Tatsumi K"/>
            <person name="Tanaka K"/>
            <person name="Motone F"/>
            <person name="Kageyama Y"/>
            <person name="Nozu R"/>
            <person name="Adachi N"/>
            <person name="Nishimura O"/>
            <person name="Nakagawa R"/>
            <person name="Tanegashima C"/>
            <person name="Kiyatake I"/>
            <person name="Matsumoto R"/>
            <person name="Murakumo K"/>
            <person name="Nishida K"/>
            <person name="Terakita A"/>
            <person name="Kuratani S"/>
            <person name="Sato K"/>
            <person name="Hyodo S Kuraku.S."/>
        </authorList>
    </citation>
    <scope>NUCLEOTIDE SEQUENCE [LARGE SCALE GENOMIC DNA]</scope>
</reference>
<protein>
    <submittedName>
        <fullName evidence="2">Uncharacterized protein</fullName>
    </submittedName>
</protein>
<feature type="region of interest" description="Disordered" evidence="1">
    <location>
        <begin position="1"/>
        <end position="94"/>
    </location>
</feature>
<evidence type="ECO:0000313" key="2">
    <source>
        <dbReference type="EMBL" id="GCB83136.1"/>
    </source>
</evidence>
<dbReference type="EMBL" id="BFAA01034321">
    <property type="protein sequence ID" value="GCB83136.1"/>
    <property type="molecule type" value="Genomic_DNA"/>
</dbReference>
<keyword evidence="3" id="KW-1185">Reference proteome</keyword>